<dbReference type="EMBL" id="KZ288312">
    <property type="protein sequence ID" value="PBC28406.1"/>
    <property type="molecule type" value="Genomic_DNA"/>
</dbReference>
<dbReference type="SUPFAM" id="SSF54928">
    <property type="entry name" value="RNA-binding domain, RBD"/>
    <property type="match status" value="2"/>
</dbReference>
<dbReference type="InterPro" id="IPR035979">
    <property type="entry name" value="RBD_domain_sf"/>
</dbReference>
<keyword evidence="1 2" id="KW-0694">RNA-binding</keyword>
<dbReference type="AlphaFoldDB" id="A0A2A3EB43"/>
<dbReference type="CDD" id="cd12350">
    <property type="entry name" value="RRM3_SHARP"/>
    <property type="match status" value="1"/>
</dbReference>
<dbReference type="Gene3D" id="3.30.70.330">
    <property type="match status" value="3"/>
</dbReference>
<dbReference type="FunFam" id="3.30.70.330:FF:000118">
    <property type="entry name" value="msx2-interacting protein-like isoform X1"/>
    <property type="match status" value="1"/>
</dbReference>
<dbReference type="InterPro" id="IPR012677">
    <property type="entry name" value="Nucleotide-bd_a/b_plait_sf"/>
</dbReference>
<organism evidence="5 6">
    <name type="scientific">Apis cerana cerana</name>
    <name type="common">Oriental honeybee</name>
    <dbReference type="NCBI Taxonomy" id="94128"/>
    <lineage>
        <taxon>Eukaryota</taxon>
        <taxon>Metazoa</taxon>
        <taxon>Ecdysozoa</taxon>
        <taxon>Arthropoda</taxon>
        <taxon>Hexapoda</taxon>
        <taxon>Insecta</taxon>
        <taxon>Pterygota</taxon>
        <taxon>Neoptera</taxon>
        <taxon>Endopterygota</taxon>
        <taxon>Hymenoptera</taxon>
        <taxon>Apocrita</taxon>
        <taxon>Aculeata</taxon>
        <taxon>Apoidea</taxon>
        <taxon>Anthophila</taxon>
        <taxon>Apidae</taxon>
        <taxon>Apis</taxon>
    </lineage>
</organism>
<gene>
    <name evidence="5" type="ORF">APICC_09378</name>
</gene>
<dbReference type="PANTHER" id="PTHR23189">
    <property type="entry name" value="RNA RECOGNITION MOTIF-CONTAINING"/>
    <property type="match status" value="1"/>
</dbReference>
<feature type="compositionally biased region" description="Low complexity" evidence="3">
    <location>
        <begin position="31"/>
        <end position="68"/>
    </location>
</feature>
<dbReference type="STRING" id="94128.A0A2A3EB43"/>
<dbReference type="OrthoDB" id="7613572at2759"/>
<reference evidence="5 6" key="1">
    <citation type="submission" date="2014-07" db="EMBL/GenBank/DDBJ databases">
        <title>Genomic and transcriptomic analysis on Apis cerana provide comprehensive insights into honey bee biology.</title>
        <authorList>
            <person name="Diao Q."/>
            <person name="Sun L."/>
            <person name="Zheng H."/>
            <person name="Zheng H."/>
            <person name="Xu S."/>
            <person name="Wang S."/>
            <person name="Zeng Z."/>
            <person name="Hu F."/>
            <person name="Su S."/>
            <person name="Wu J."/>
        </authorList>
    </citation>
    <scope>NUCLEOTIDE SEQUENCE [LARGE SCALE GENOMIC DNA]</scope>
    <source>
        <tissue evidence="5">Pupae without intestine</tissue>
    </source>
</reference>
<protein>
    <submittedName>
        <fullName evidence="5">Protein split end-related protein</fullName>
    </submittedName>
</protein>
<dbReference type="CDD" id="cd12349">
    <property type="entry name" value="RRM2_SHARP"/>
    <property type="match status" value="1"/>
</dbReference>
<dbReference type="FunFam" id="3.30.70.330:FF:000088">
    <property type="entry name" value="msx2-interacting protein-like isoform X1"/>
    <property type="match status" value="1"/>
</dbReference>
<keyword evidence="6" id="KW-1185">Reference proteome</keyword>
<accession>A0A2A3EB43</accession>
<evidence type="ECO:0000256" key="1">
    <source>
        <dbReference type="ARBA" id="ARBA00022884"/>
    </source>
</evidence>
<dbReference type="SMART" id="SM00360">
    <property type="entry name" value="RRM"/>
    <property type="match status" value="3"/>
</dbReference>
<evidence type="ECO:0000313" key="6">
    <source>
        <dbReference type="Proteomes" id="UP000242457"/>
    </source>
</evidence>
<evidence type="ECO:0000259" key="4">
    <source>
        <dbReference type="PROSITE" id="PS50102"/>
    </source>
</evidence>
<dbReference type="InterPro" id="IPR034174">
    <property type="entry name" value="SHARP_RRM3"/>
</dbReference>
<dbReference type="Proteomes" id="UP000242457">
    <property type="component" value="Unassembled WGS sequence"/>
</dbReference>
<proteinExistence type="predicted"/>
<dbReference type="InterPro" id="IPR000504">
    <property type="entry name" value="RRM_dom"/>
</dbReference>
<feature type="domain" description="RRM" evidence="4">
    <location>
        <begin position="83"/>
        <end position="161"/>
    </location>
</feature>
<dbReference type="GO" id="GO:0003723">
    <property type="term" value="F:RNA binding"/>
    <property type="evidence" value="ECO:0007669"/>
    <property type="project" value="UniProtKB-UniRule"/>
</dbReference>
<dbReference type="PROSITE" id="PS50102">
    <property type="entry name" value="RRM"/>
    <property type="match status" value="3"/>
</dbReference>
<evidence type="ECO:0000313" key="5">
    <source>
        <dbReference type="EMBL" id="PBC28406.1"/>
    </source>
</evidence>
<feature type="domain" description="RRM" evidence="4">
    <location>
        <begin position="264"/>
        <end position="336"/>
    </location>
</feature>
<dbReference type="Pfam" id="PF00076">
    <property type="entry name" value="RRM_1"/>
    <property type="match status" value="2"/>
</dbReference>
<dbReference type="FunFam" id="3.30.70.330:FF:000143">
    <property type="entry name" value="msx2-interacting protein-like isoform X1"/>
    <property type="match status" value="1"/>
</dbReference>
<feature type="compositionally biased region" description="Basic residues" evidence="3">
    <location>
        <begin position="20"/>
        <end position="30"/>
    </location>
</feature>
<feature type="compositionally biased region" description="Gly residues" evidence="3">
    <location>
        <begin position="1"/>
        <end position="15"/>
    </location>
</feature>
<evidence type="ECO:0000256" key="2">
    <source>
        <dbReference type="PROSITE-ProRule" id="PRU00176"/>
    </source>
</evidence>
<feature type="domain" description="RRM" evidence="4">
    <location>
        <begin position="185"/>
        <end position="260"/>
    </location>
</feature>
<name>A0A2A3EB43_APICC</name>
<evidence type="ECO:0000256" key="3">
    <source>
        <dbReference type="SAM" id="MobiDB-lite"/>
    </source>
</evidence>
<feature type="region of interest" description="Disordered" evidence="3">
    <location>
        <begin position="1"/>
        <end position="79"/>
    </location>
</feature>
<dbReference type="InterPro" id="IPR034173">
    <property type="entry name" value="SHARP_RRM2"/>
</dbReference>
<sequence length="483" mass="53108">MARGGGGGGGGGSGSSGALRQHKKQRRKSRSGSSSPSGSSRSGSSSSSRSGSSAASTSGASTSPGSSPHRGGNAAVTEDRRPLAICVRNLPARSSDTSLKDGLFHEYKKHGKVTWVKVVGAAGDRYALVCFKKPEDVEKALEVSHDKLFFGCKIEVAPYQGYDVEDNEFRPYEAEVDEYHPKATRTLFIGNLEKDVTASELRKHFEPFGEIIEIDIKKQGAVSSYAFCQYSDIGSVVKAMRSMDGEHLGANRIKLGFGKSMPTSCVWVDGIGDCMSEKYLNMQFHQFGPINQVVVDRERGHALVFFEQISCAQAAVKEMRGTALRGRRLQVDFASRECQETFYEHLERQGIAGERPWDTRPSPATTFDVSHLQKERVHLLEQLEECHSSGDEVGFAPKKRAKLDGGSAAILCEDDEPEIASLLVTSHSSRKGMDIRRVSDGKVAVSGEEPRRPFVLAFAEVRCPNVEQQQQQQQQQQRWREQQ</sequence>